<dbReference type="PANTHER" id="PTHR36443:SF1">
    <property type="entry name" value="BSR5223 PROTEIN"/>
    <property type="match status" value="1"/>
</dbReference>
<organism evidence="2 3">
    <name type="scientific">Oceanidesulfovibrio indonesiensis</name>
    <dbReference type="NCBI Taxonomy" id="54767"/>
    <lineage>
        <taxon>Bacteria</taxon>
        <taxon>Pseudomonadati</taxon>
        <taxon>Thermodesulfobacteriota</taxon>
        <taxon>Desulfovibrionia</taxon>
        <taxon>Desulfovibrionales</taxon>
        <taxon>Desulfovibrionaceae</taxon>
        <taxon>Oceanidesulfovibrio</taxon>
    </lineage>
</organism>
<dbReference type="InterPro" id="IPR021320">
    <property type="entry name" value="DUF2905"/>
</dbReference>
<name>A0A7M3MKZ9_9BACT</name>
<dbReference type="EMBL" id="QMIE01000001">
    <property type="protein sequence ID" value="TVM20036.1"/>
    <property type="molecule type" value="Genomic_DNA"/>
</dbReference>
<reference evidence="2 3" key="1">
    <citation type="submission" date="2018-06" db="EMBL/GenBank/DDBJ databases">
        <title>Complete genome of Desulfovibrio indonesiensis P37SLT.</title>
        <authorList>
            <person name="Crispim J.S."/>
            <person name="Vidigal P.M.P."/>
            <person name="Silva L.C.F."/>
            <person name="Laguardia C.N."/>
            <person name="Araujo L.C."/>
            <person name="Dias R.S."/>
            <person name="Sousa M.P."/>
            <person name="Paula S.O."/>
            <person name="Silva C."/>
        </authorList>
    </citation>
    <scope>NUCLEOTIDE SEQUENCE [LARGE SCALE GENOMIC DNA]</scope>
    <source>
        <strain evidence="2 3">P37SLT</strain>
    </source>
</reference>
<feature type="transmembrane region" description="Helical" evidence="1">
    <location>
        <begin position="9"/>
        <end position="27"/>
    </location>
</feature>
<sequence>MDNFNPGRLLLYIGIALAAIGGLMLLWDSVPFLRAIWEKFPLGRLPGDIRIERPGTRIYIPIASCIVISLIISIILYFFRK</sequence>
<gene>
    <name evidence="2" type="ORF">DPQ33_00075</name>
</gene>
<evidence type="ECO:0000313" key="3">
    <source>
        <dbReference type="Proteomes" id="UP000448292"/>
    </source>
</evidence>
<dbReference type="AlphaFoldDB" id="A0A7M3MKZ9"/>
<keyword evidence="1" id="KW-0472">Membrane</keyword>
<accession>A0A7M3MKZ9</accession>
<keyword evidence="3" id="KW-1185">Reference proteome</keyword>
<protein>
    <submittedName>
        <fullName evidence="2">DUF2905 domain-containing protein</fullName>
    </submittedName>
</protein>
<evidence type="ECO:0000313" key="2">
    <source>
        <dbReference type="EMBL" id="TVM20036.1"/>
    </source>
</evidence>
<feature type="transmembrane region" description="Helical" evidence="1">
    <location>
        <begin position="58"/>
        <end position="79"/>
    </location>
</feature>
<dbReference type="PANTHER" id="PTHR36443">
    <property type="entry name" value="BSR5223 PROTEIN"/>
    <property type="match status" value="1"/>
</dbReference>
<keyword evidence="1" id="KW-1133">Transmembrane helix</keyword>
<keyword evidence="1" id="KW-0812">Transmembrane</keyword>
<dbReference type="Pfam" id="PF11146">
    <property type="entry name" value="DUF2905"/>
    <property type="match status" value="1"/>
</dbReference>
<evidence type="ECO:0000256" key="1">
    <source>
        <dbReference type="SAM" id="Phobius"/>
    </source>
</evidence>
<proteinExistence type="predicted"/>
<dbReference type="Proteomes" id="UP000448292">
    <property type="component" value="Unassembled WGS sequence"/>
</dbReference>
<comment type="caution">
    <text evidence="2">The sequence shown here is derived from an EMBL/GenBank/DDBJ whole genome shotgun (WGS) entry which is preliminary data.</text>
</comment>
<dbReference type="OrthoDB" id="9811610at2"/>